<dbReference type="Proteomes" id="UP000831532">
    <property type="component" value="Chromosome"/>
</dbReference>
<evidence type="ECO:0000313" key="1">
    <source>
        <dbReference type="EMBL" id="UOD28696.1"/>
    </source>
</evidence>
<keyword evidence="2" id="KW-1185">Reference proteome</keyword>
<reference evidence="1 2" key="1">
    <citation type="submission" date="2020-10" db="EMBL/GenBank/DDBJ databases">
        <title>Genome analysis of Massilia species.</title>
        <authorList>
            <person name="Jung D.-H."/>
        </authorList>
    </citation>
    <scope>NUCLEOTIDE SEQUENCE [LARGE SCALE GENOMIC DNA]</scope>
    <source>
        <strain evidence="2">sipir</strain>
    </source>
</reference>
<proteinExistence type="predicted"/>
<protein>
    <submittedName>
        <fullName evidence="1">Uncharacterized protein</fullName>
    </submittedName>
</protein>
<evidence type="ECO:0000313" key="2">
    <source>
        <dbReference type="Proteomes" id="UP000831532"/>
    </source>
</evidence>
<dbReference type="RefSeq" id="WP_243489846.1">
    <property type="nucleotide sequence ID" value="NZ_CP063361.1"/>
</dbReference>
<accession>A0ABY4A1U7</accession>
<sequence>MHLQIQLYSLNGGILFLLPDDVNSMRLVYQLVNELKNDPSIVPQAQAMTLDASRPNLGCKATYGLYGSEEWWENIKSGRMPGKYECGVITELFHAGQDGDEDDINSFMFLTEDGTERMESIYCDDECDHALFRVGCTVKMFSVLQPLKSEECYASRSEPANFVIEMAVSEGRVAL</sequence>
<dbReference type="EMBL" id="CP063361">
    <property type="protein sequence ID" value="UOD28696.1"/>
    <property type="molecule type" value="Genomic_DNA"/>
</dbReference>
<name>A0ABY4A1U7_9BURK</name>
<organism evidence="1 2">
    <name type="scientific">Massilia violaceinigra</name>
    <dbReference type="NCBI Taxonomy" id="2045208"/>
    <lineage>
        <taxon>Bacteria</taxon>
        <taxon>Pseudomonadati</taxon>
        <taxon>Pseudomonadota</taxon>
        <taxon>Betaproteobacteria</taxon>
        <taxon>Burkholderiales</taxon>
        <taxon>Oxalobacteraceae</taxon>
        <taxon>Telluria group</taxon>
        <taxon>Massilia</taxon>
    </lineage>
</organism>
<gene>
    <name evidence="1" type="ORF">INH39_25135</name>
</gene>